<dbReference type="OMA" id="DPANSIM"/>
<feature type="compositionally biased region" description="Polar residues" evidence="11">
    <location>
        <begin position="387"/>
        <end position="401"/>
    </location>
</feature>
<keyword evidence="15" id="KW-1185">Reference proteome</keyword>
<dbReference type="GO" id="GO:0008076">
    <property type="term" value="C:voltage-gated potassium channel complex"/>
    <property type="evidence" value="ECO:0007669"/>
    <property type="project" value="InterPro"/>
</dbReference>
<dbReference type="OrthoDB" id="4325at2759"/>
<dbReference type="Gene3D" id="1.10.287.70">
    <property type="match status" value="1"/>
</dbReference>
<evidence type="ECO:0000256" key="12">
    <source>
        <dbReference type="SAM" id="Phobius"/>
    </source>
</evidence>
<feature type="transmembrane region" description="Helical" evidence="12">
    <location>
        <begin position="120"/>
        <end position="139"/>
    </location>
</feature>
<reference evidence="14 15" key="2">
    <citation type="journal article" date="2007" name="BMC Biol.">
        <title>A 100%-complete sequence reveals unusually simple genomic features in the hot-spring red alga Cyanidioschyzon merolae.</title>
        <authorList>
            <person name="Nozaki H."/>
            <person name="Takano H."/>
            <person name="Misumi O."/>
            <person name="Terasawa K."/>
            <person name="Matsuzaki M."/>
            <person name="Maruyama S."/>
            <person name="Nishida K."/>
            <person name="Yagisawa F."/>
            <person name="Yoshida Y."/>
            <person name="Fujiwara T."/>
            <person name="Takio S."/>
            <person name="Tamura K."/>
            <person name="Chung S.J."/>
            <person name="Nakamura S."/>
            <person name="Kuroiwa H."/>
            <person name="Tanaka K."/>
            <person name="Sato N."/>
            <person name="Kuroiwa T."/>
        </authorList>
    </citation>
    <scope>NUCLEOTIDE SEQUENCE [LARGE SCALE GENOMIC DNA]</scope>
    <source>
        <strain evidence="14 15">10D</strain>
    </source>
</reference>
<feature type="transmembrane region" description="Helical" evidence="12">
    <location>
        <begin position="251"/>
        <end position="270"/>
    </location>
</feature>
<evidence type="ECO:0000256" key="8">
    <source>
        <dbReference type="ARBA" id="ARBA00023065"/>
    </source>
</evidence>
<proteinExistence type="predicted"/>
<keyword evidence="3" id="KW-0633">Potassium transport</keyword>
<dbReference type="InterPro" id="IPR005821">
    <property type="entry name" value="Ion_trans_dom"/>
</dbReference>
<evidence type="ECO:0000256" key="7">
    <source>
        <dbReference type="ARBA" id="ARBA00022989"/>
    </source>
</evidence>
<keyword evidence="7 12" id="KW-1133">Transmembrane helix</keyword>
<keyword evidence="5" id="KW-0631">Potassium channel</keyword>
<dbReference type="GO" id="GO:0005249">
    <property type="term" value="F:voltage-gated potassium channel activity"/>
    <property type="evidence" value="ECO:0007669"/>
    <property type="project" value="InterPro"/>
</dbReference>
<keyword evidence="10 14" id="KW-0407">Ion channel</keyword>
<dbReference type="PRINTS" id="PR00169">
    <property type="entry name" value="KCHANNEL"/>
</dbReference>
<feature type="transmembrane region" description="Helical" evidence="12">
    <location>
        <begin position="311"/>
        <end position="328"/>
    </location>
</feature>
<evidence type="ECO:0000256" key="3">
    <source>
        <dbReference type="ARBA" id="ARBA00022538"/>
    </source>
</evidence>
<keyword evidence="8" id="KW-0406">Ion transport</keyword>
<keyword evidence="4 12" id="KW-0812">Transmembrane</keyword>
<dbReference type="Pfam" id="PF00520">
    <property type="entry name" value="Ion_trans"/>
    <property type="match status" value="1"/>
</dbReference>
<dbReference type="Proteomes" id="UP000007014">
    <property type="component" value="Chromosome 16"/>
</dbReference>
<evidence type="ECO:0000256" key="1">
    <source>
        <dbReference type="ARBA" id="ARBA00004141"/>
    </source>
</evidence>
<feature type="transmembrane region" description="Helical" evidence="12">
    <location>
        <begin position="181"/>
        <end position="203"/>
    </location>
</feature>
<keyword evidence="6" id="KW-0630">Potassium</keyword>
<dbReference type="RefSeq" id="XP_005537900.1">
    <property type="nucleotide sequence ID" value="XM_005537843.1"/>
</dbReference>
<dbReference type="PANTHER" id="PTHR11537:SF254">
    <property type="entry name" value="POTASSIUM VOLTAGE-GATED CHANNEL PROTEIN SHAB"/>
    <property type="match status" value="1"/>
</dbReference>
<evidence type="ECO:0000313" key="14">
    <source>
        <dbReference type="EMBL" id="BAM81864.1"/>
    </source>
</evidence>
<dbReference type="AlphaFoldDB" id="M1VA18"/>
<dbReference type="SUPFAM" id="SSF81324">
    <property type="entry name" value="Voltage-gated potassium channels"/>
    <property type="match status" value="1"/>
</dbReference>
<name>M1VA18_CYAM1</name>
<dbReference type="GeneID" id="16996174"/>
<evidence type="ECO:0000259" key="13">
    <source>
        <dbReference type="Pfam" id="PF00520"/>
    </source>
</evidence>
<sequence>MSRRYFRWSGHTWTSDMRFRTADLNGSELVPRLAFVLSTVWRPGCNSCYASERTALYSHVRRRLRLQRVSSSTLVIPPRTNFLRAYIVSKAEFERDEDGSRLAFRLPFARDLDEALNSPAYELVLTGMVVTVSALYALETLPQLSLELRELFVRIEAVISGVFVIEYLLRFYSQGLDPRYLLRKAMLLDFISIFPFLIAQGLMNDAFELQFVRLLRVLRILRLERLVEEDTFRRFFLGRADAAYAEYKLRIAQIVFTLASIIWVTSGLIYDAEHGANPQFQTYFDALYFSIVSLTTVGLGDLAPRTPLGKLTISLAILVGVAIIPFQLGQLGRALFATEGGSEHGPDDPAAFFGRNARPVECQRCGQKRHSWDARYCRICGERLPKTVSNGANGSVATSSNDKPDKSPDTIRES</sequence>
<evidence type="ECO:0000256" key="5">
    <source>
        <dbReference type="ARBA" id="ARBA00022826"/>
    </source>
</evidence>
<accession>M1VA18</accession>
<evidence type="ECO:0000256" key="6">
    <source>
        <dbReference type="ARBA" id="ARBA00022958"/>
    </source>
</evidence>
<evidence type="ECO:0000256" key="4">
    <source>
        <dbReference type="ARBA" id="ARBA00022692"/>
    </source>
</evidence>
<feature type="transmembrane region" description="Helical" evidence="12">
    <location>
        <begin position="151"/>
        <end position="169"/>
    </location>
</feature>
<dbReference type="HOGENOM" id="CLU_664578_0_0_1"/>
<keyword evidence="9 12" id="KW-0472">Membrane</keyword>
<gene>
    <name evidence="14" type="ORF">CYME_CMP253C</name>
</gene>
<evidence type="ECO:0000313" key="15">
    <source>
        <dbReference type="Proteomes" id="UP000007014"/>
    </source>
</evidence>
<dbReference type="eggNOG" id="KOG1419">
    <property type="taxonomic scope" value="Eukaryota"/>
</dbReference>
<dbReference type="KEGG" id="cme:CYME_CMP253C"/>
<protein>
    <submittedName>
        <fullName evidence="14">Similar to voltage-gated K+ channel protein</fullName>
    </submittedName>
</protein>
<evidence type="ECO:0000256" key="2">
    <source>
        <dbReference type="ARBA" id="ARBA00022448"/>
    </source>
</evidence>
<dbReference type="PANTHER" id="PTHR11537">
    <property type="entry name" value="VOLTAGE-GATED POTASSIUM CHANNEL"/>
    <property type="match status" value="1"/>
</dbReference>
<evidence type="ECO:0000256" key="9">
    <source>
        <dbReference type="ARBA" id="ARBA00023136"/>
    </source>
</evidence>
<dbReference type="EMBL" id="AP006498">
    <property type="protein sequence ID" value="BAM81864.1"/>
    <property type="molecule type" value="Genomic_DNA"/>
</dbReference>
<keyword evidence="2" id="KW-0813">Transport</keyword>
<feature type="domain" description="Ion transport" evidence="13">
    <location>
        <begin position="119"/>
        <end position="323"/>
    </location>
</feature>
<dbReference type="Gramene" id="CMP253CT">
    <property type="protein sequence ID" value="CMP253CT"/>
    <property type="gene ID" value="CMP253C"/>
</dbReference>
<dbReference type="GO" id="GO:0001508">
    <property type="term" value="P:action potential"/>
    <property type="evidence" value="ECO:0007669"/>
    <property type="project" value="TreeGrafter"/>
</dbReference>
<evidence type="ECO:0000256" key="10">
    <source>
        <dbReference type="ARBA" id="ARBA00023303"/>
    </source>
</evidence>
<dbReference type="InterPro" id="IPR028325">
    <property type="entry name" value="VG_K_chnl"/>
</dbReference>
<feature type="transmembrane region" description="Helical" evidence="12">
    <location>
        <begin position="282"/>
        <end position="299"/>
    </location>
</feature>
<feature type="compositionally biased region" description="Basic and acidic residues" evidence="11">
    <location>
        <begin position="402"/>
        <end position="414"/>
    </location>
</feature>
<feature type="region of interest" description="Disordered" evidence="11">
    <location>
        <begin position="386"/>
        <end position="414"/>
    </location>
</feature>
<dbReference type="STRING" id="280699.M1VA18"/>
<organism evidence="14 15">
    <name type="scientific">Cyanidioschyzon merolae (strain NIES-3377 / 10D)</name>
    <name type="common">Unicellular red alga</name>
    <dbReference type="NCBI Taxonomy" id="280699"/>
    <lineage>
        <taxon>Eukaryota</taxon>
        <taxon>Rhodophyta</taxon>
        <taxon>Bangiophyceae</taxon>
        <taxon>Cyanidiales</taxon>
        <taxon>Cyanidiaceae</taxon>
        <taxon>Cyanidioschyzon</taxon>
    </lineage>
</organism>
<comment type="subcellular location">
    <subcellularLocation>
        <location evidence="1">Membrane</location>
        <topology evidence="1">Multi-pass membrane protein</topology>
    </subcellularLocation>
</comment>
<evidence type="ECO:0000256" key="11">
    <source>
        <dbReference type="SAM" id="MobiDB-lite"/>
    </source>
</evidence>
<reference evidence="14 15" key="1">
    <citation type="journal article" date="2004" name="Nature">
        <title>Genome sequence of the ultrasmall unicellular red alga Cyanidioschyzon merolae 10D.</title>
        <authorList>
            <person name="Matsuzaki M."/>
            <person name="Misumi O."/>
            <person name="Shin-i T."/>
            <person name="Maruyama S."/>
            <person name="Takahara M."/>
            <person name="Miyagishima S."/>
            <person name="Mori T."/>
            <person name="Nishida K."/>
            <person name="Yagisawa F."/>
            <person name="Nishida K."/>
            <person name="Yoshida Y."/>
            <person name="Nishimura Y."/>
            <person name="Nakao S."/>
            <person name="Kobayashi T."/>
            <person name="Momoyama Y."/>
            <person name="Higashiyama T."/>
            <person name="Minoda A."/>
            <person name="Sano M."/>
            <person name="Nomoto H."/>
            <person name="Oishi K."/>
            <person name="Hayashi H."/>
            <person name="Ohta F."/>
            <person name="Nishizaka S."/>
            <person name="Haga S."/>
            <person name="Miura S."/>
            <person name="Morishita T."/>
            <person name="Kabeya Y."/>
            <person name="Terasawa K."/>
            <person name="Suzuki Y."/>
            <person name="Ishii Y."/>
            <person name="Asakawa S."/>
            <person name="Takano H."/>
            <person name="Ohta N."/>
            <person name="Kuroiwa H."/>
            <person name="Tanaka K."/>
            <person name="Shimizu N."/>
            <person name="Sugano S."/>
            <person name="Sato N."/>
            <person name="Nozaki H."/>
            <person name="Ogasawara N."/>
            <person name="Kohara Y."/>
            <person name="Kuroiwa T."/>
        </authorList>
    </citation>
    <scope>NUCLEOTIDE SEQUENCE [LARGE SCALE GENOMIC DNA]</scope>
    <source>
        <strain evidence="14 15">10D</strain>
    </source>
</reference>